<keyword evidence="4" id="KW-1185">Reference proteome</keyword>
<feature type="compositionally biased region" description="Polar residues" evidence="1">
    <location>
        <begin position="1"/>
        <end position="12"/>
    </location>
</feature>
<evidence type="ECO:0000256" key="1">
    <source>
        <dbReference type="SAM" id="MobiDB-lite"/>
    </source>
</evidence>
<organism evidence="3 4">
    <name type="scientific">Gleimia hominis</name>
    <dbReference type="NCBI Taxonomy" id="595468"/>
    <lineage>
        <taxon>Bacteria</taxon>
        <taxon>Bacillati</taxon>
        <taxon>Actinomycetota</taxon>
        <taxon>Actinomycetes</taxon>
        <taxon>Actinomycetales</taxon>
        <taxon>Actinomycetaceae</taxon>
        <taxon>Gleimia</taxon>
    </lineage>
</organism>
<reference evidence="3 4" key="1">
    <citation type="submission" date="2023-06" db="EMBL/GenBank/DDBJ databases">
        <title>Draft genome sequence of Gleimia hominis type strain CCUG 57540T.</title>
        <authorList>
            <person name="Salva-Serra F."/>
            <person name="Cardew S."/>
            <person name="Jensie Markopoulos S."/>
            <person name="Ohlen M."/>
            <person name="Inganas E."/>
            <person name="Svensson-Stadler L."/>
            <person name="Moore E.R.B."/>
        </authorList>
    </citation>
    <scope>NUCLEOTIDE SEQUENCE [LARGE SCALE GENOMIC DNA]</scope>
    <source>
        <strain evidence="3 4">CCUG 57540</strain>
    </source>
</reference>
<gene>
    <name evidence="3" type="ORF">QS713_08460</name>
</gene>
<proteinExistence type="predicted"/>
<evidence type="ECO:0008006" key="5">
    <source>
        <dbReference type="Google" id="ProtNLM"/>
    </source>
</evidence>
<dbReference type="EMBL" id="JASXSX010000005">
    <property type="protein sequence ID" value="MDT3768088.1"/>
    <property type="molecule type" value="Genomic_DNA"/>
</dbReference>
<dbReference type="RefSeq" id="WP_313274466.1">
    <property type="nucleotide sequence ID" value="NZ_JASXSX010000005.1"/>
</dbReference>
<keyword evidence="2" id="KW-0812">Transmembrane</keyword>
<protein>
    <recommendedName>
        <fullName evidence="5">Cell division protein FtsL</fullName>
    </recommendedName>
</protein>
<evidence type="ECO:0000313" key="3">
    <source>
        <dbReference type="EMBL" id="MDT3768088.1"/>
    </source>
</evidence>
<accession>A0ABU3ICI2</accession>
<evidence type="ECO:0000256" key="2">
    <source>
        <dbReference type="SAM" id="Phobius"/>
    </source>
</evidence>
<keyword evidence="2" id="KW-0472">Membrane</keyword>
<name>A0ABU3ICI2_9ACTO</name>
<keyword evidence="2" id="KW-1133">Transmembrane helix</keyword>
<dbReference type="Proteomes" id="UP001247542">
    <property type="component" value="Unassembled WGS sequence"/>
</dbReference>
<evidence type="ECO:0000313" key="4">
    <source>
        <dbReference type="Proteomes" id="UP001247542"/>
    </source>
</evidence>
<comment type="caution">
    <text evidence="3">The sequence shown here is derived from an EMBL/GenBank/DDBJ whole genome shotgun (WGS) entry which is preliminary data.</text>
</comment>
<feature type="region of interest" description="Disordered" evidence="1">
    <location>
        <begin position="1"/>
        <end position="20"/>
    </location>
</feature>
<feature type="transmembrane region" description="Helical" evidence="2">
    <location>
        <begin position="37"/>
        <end position="58"/>
    </location>
</feature>
<sequence length="138" mass="14955">MSNTAALRQTTRPGVPKRESTRPVLRVIEGHAAPRSAYPVIIAIVVVLVAVFAFHLYIRTQMASTAYELRDMRTELVQLNETKDSLQHRLQVVSSAGELEKQAAKNGMVHAGPTGYVTLSTGKVEGGTPAAENAEDKD</sequence>